<dbReference type="Proteomes" id="UP000239589">
    <property type="component" value="Unassembled WGS sequence"/>
</dbReference>
<accession>A0A2S6CZA0</accession>
<dbReference type="PANTHER" id="PTHR22807:SF53">
    <property type="entry name" value="RIBOSOMAL RNA SMALL SUBUNIT METHYLTRANSFERASE B-RELATED"/>
    <property type="match status" value="1"/>
</dbReference>
<dbReference type="Pfam" id="PF01189">
    <property type="entry name" value="Methyltr_RsmB-F"/>
    <property type="match status" value="1"/>
</dbReference>
<dbReference type="Gene3D" id="1.10.940.10">
    <property type="entry name" value="NusB-like"/>
    <property type="match status" value="1"/>
</dbReference>
<feature type="binding site" evidence="13">
    <location>
        <position position="330"/>
    </location>
    <ligand>
        <name>S-adenosyl-L-methionine</name>
        <dbReference type="ChEBI" id="CHEBI:59789"/>
    </ligand>
</feature>
<dbReference type="CDD" id="cd02440">
    <property type="entry name" value="AdoMet_MTases"/>
    <property type="match status" value="1"/>
</dbReference>
<keyword evidence="4" id="KW-0963">Cytoplasm</keyword>
<dbReference type="InterPro" id="IPR001678">
    <property type="entry name" value="MeTrfase_RsmB-F_NOP2_dom"/>
</dbReference>
<dbReference type="InterPro" id="IPR029063">
    <property type="entry name" value="SAM-dependent_MTases_sf"/>
</dbReference>
<dbReference type="InterPro" id="IPR006027">
    <property type="entry name" value="NusB_RsmB_TIM44"/>
</dbReference>
<dbReference type="Pfam" id="PF01029">
    <property type="entry name" value="NusB"/>
    <property type="match status" value="1"/>
</dbReference>
<comment type="caution">
    <text evidence="15">The sequence shown here is derived from an EMBL/GenBank/DDBJ whole genome shotgun (WGS) entry which is preliminary data.</text>
</comment>
<comment type="catalytic activity">
    <reaction evidence="12">
        <text>cytidine(967) in 16S rRNA + S-adenosyl-L-methionine = 5-methylcytidine(967) in 16S rRNA + S-adenosyl-L-homocysteine + H(+)</text>
        <dbReference type="Rhea" id="RHEA:42748"/>
        <dbReference type="Rhea" id="RHEA-COMP:10219"/>
        <dbReference type="Rhea" id="RHEA-COMP:10220"/>
        <dbReference type="ChEBI" id="CHEBI:15378"/>
        <dbReference type="ChEBI" id="CHEBI:57856"/>
        <dbReference type="ChEBI" id="CHEBI:59789"/>
        <dbReference type="ChEBI" id="CHEBI:74483"/>
        <dbReference type="ChEBI" id="CHEBI:82748"/>
        <dbReference type="EC" id="2.1.1.176"/>
    </reaction>
</comment>
<evidence type="ECO:0000256" key="6">
    <source>
        <dbReference type="ARBA" id="ARBA00022603"/>
    </source>
</evidence>
<dbReference type="Gene3D" id="3.30.70.1170">
    <property type="entry name" value="Sun protein, domain 3"/>
    <property type="match status" value="1"/>
</dbReference>
<protein>
    <recommendedName>
        <fullName evidence="3">16S rRNA (cytosine(967)-C(5))-methyltransferase</fullName>
        <ecNumber evidence="3">2.1.1.176</ecNumber>
    </recommendedName>
    <alternativeName>
        <fullName evidence="10">16S rRNA m5C967 methyltransferase</fullName>
    </alternativeName>
    <alternativeName>
        <fullName evidence="11">rRNA (cytosine-C(5)-)-methyltransferase RsmB</fullName>
    </alternativeName>
</protein>
<dbReference type="GO" id="GO:0006355">
    <property type="term" value="P:regulation of DNA-templated transcription"/>
    <property type="evidence" value="ECO:0007669"/>
    <property type="project" value="InterPro"/>
</dbReference>
<evidence type="ECO:0000256" key="11">
    <source>
        <dbReference type="ARBA" id="ARBA00031088"/>
    </source>
</evidence>
<dbReference type="OrthoDB" id="9810297at2"/>
<dbReference type="GO" id="GO:0005737">
    <property type="term" value="C:cytoplasm"/>
    <property type="evidence" value="ECO:0007669"/>
    <property type="project" value="UniProtKB-SubCell"/>
</dbReference>
<evidence type="ECO:0000256" key="9">
    <source>
        <dbReference type="ARBA" id="ARBA00022884"/>
    </source>
</evidence>
<comment type="similarity">
    <text evidence="13">Belongs to the class I-like SAM-binding methyltransferase superfamily. RsmB/NOP family.</text>
</comment>
<dbReference type="PANTHER" id="PTHR22807">
    <property type="entry name" value="NOP2 YEAST -RELATED NOL1/NOP2/FMU SUN DOMAIN-CONTAINING"/>
    <property type="match status" value="1"/>
</dbReference>
<evidence type="ECO:0000256" key="4">
    <source>
        <dbReference type="ARBA" id="ARBA00022490"/>
    </source>
</evidence>
<dbReference type="SUPFAM" id="SSF53335">
    <property type="entry name" value="S-adenosyl-L-methionine-dependent methyltransferases"/>
    <property type="match status" value="1"/>
</dbReference>
<dbReference type="InterPro" id="IPR048019">
    <property type="entry name" value="RsmB-like_N"/>
</dbReference>
<evidence type="ECO:0000256" key="1">
    <source>
        <dbReference type="ARBA" id="ARBA00002724"/>
    </source>
</evidence>
<keyword evidence="5" id="KW-0698">rRNA processing</keyword>
<evidence type="ECO:0000256" key="3">
    <source>
        <dbReference type="ARBA" id="ARBA00012140"/>
    </source>
</evidence>
<gene>
    <name evidence="15" type="ORF">CUN59_00965</name>
</gene>
<comment type="subcellular location">
    <subcellularLocation>
        <location evidence="2">Cytoplasm</location>
    </subcellularLocation>
</comment>
<dbReference type="NCBIfam" id="TIGR00563">
    <property type="entry name" value="rsmB"/>
    <property type="match status" value="1"/>
</dbReference>
<dbReference type="InterPro" id="IPR023267">
    <property type="entry name" value="RCMT"/>
</dbReference>
<reference evidence="15 16" key="1">
    <citation type="submission" date="2018-02" db="EMBL/GenBank/DDBJ databases">
        <title>Discovery of a pederin family compound in a non-symbiotic bloom-forming cyanobacterium.</title>
        <authorList>
            <person name="Kust A."/>
            <person name="Mares J."/>
            <person name="Jokela J."/>
            <person name="Urajova P."/>
            <person name="Hajek J."/>
            <person name="Saurav K."/>
            <person name="Voracova K."/>
            <person name="Fewer D.P."/>
            <person name="Haapaniemi E."/>
            <person name="Permi P."/>
            <person name="Rehakova K."/>
            <person name="Sivonen K."/>
            <person name="Hrouzek P."/>
        </authorList>
    </citation>
    <scope>NUCLEOTIDE SEQUENCE [LARGE SCALE GENOMIC DNA]</scope>
    <source>
        <strain evidence="15 16">CHARLIE-1</strain>
    </source>
</reference>
<dbReference type="AlphaFoldDB" id="A0A2S6CZA0"/>
<dbReference type="InterPro" id="IPR054728">
    <property type="entry name" value="RsmB-like_ferredoxin"/>
</dbReference>
<dbReference type="FunFam" id="3.40.50.150:FF:000257">
    <property type="entry name" value="16S rRNA methyltransferase"/>
    <property type="match status" value="1"/>
</dbReference>
<dbReference type="InterPro" id="IPR004573">
    <property type="entry name" value="rRNA_ssu_MeTfrase_B"/>
</dbReference>
<keyword evidence="8 13" id="KW-0949">S-adenosyl-L-methionine</keyword>
<feature type="binding site" evidence="13">
    <location>
        <begin position="262"/>
        <end position="268"/>
    </location>
    <ligand>
        <name>S-adenosyl-L-methionine</name>
        <dbReference type="ChEBI" id="CHEBI:59789"/>
    </ligand>
</feature>
<dbReference type="InterPro" id="IPR035926">
    <property type="entry name" value="NusB-like_sf"/>
</dbReference>
<evidence type="ECO:0000256" key="5">
    <source>
        <dbReference type="ARBA" id="ARBA00022552"/>
    </source>
</evidence>
<feature type="binding site" evidence="13">
    <location>
        <position position="286"/>
    </location>
    <ligand>
        <name>S-adenosyl-L-methionine</name>
        <dbReference type="ChEBI" id="CHEBI:59789"/>
    </ligand>
</feature>
<dbReference type="GO" id="GO:0008649">
    <property type="term" value="F:rRNA methyltransferase activity"/>
    <property type="evidence" value="ECO:0007669"/>
    <property type="project" value="InterPro"/>
</dbReference>
<sequence length="446" mass="50126">MTNPRQVAFIALKEVHKGAYADVALDRVLQKYKLPDNDRRLMTELVYGSVRRQRTLDAIIDQLATKKNQQQPKDLRTILHLGFYQLRYQERIPVSAAVNTTVELAKENGFPGLTGFVNGLLRQYLRLAEKSSEPLKLPENTVEKLGILYSFPDWIIEVWLSQLGFEETEKLCNWMNQTPTIDLRVNILHSSLEEVKSAFESAGVLVKPIPHLPQALRLIGNNGAIQNLPGFHGGWWTVQDGSAQLVAHLLDPQPGDVVIDVCAAPGGKTTHIAELMGDKGKIYACDKTPSRLRKLKENAQRLNLQSIEICTGDSRNLPQFYNSADRVLLDAPCSGLGTMHRHADARWRQTPTSVQELSQLQKELLSHNANFVKTGGILVYATCTLHPAENEEVISAFLAANPHWQIEPPSFDFGDISTPGWLKVWPHQLDMDGFFMVRLRKTKDSE</sequence>
<dbReference type="Pfam" id="PF22458">
    <property type="entry name" value="RsmF-B_ferredox"/>
    <property type="match status" value="1"/>
</dbReference>
<dbReference type="PROSITE" id="PS51686">
    <property type="entry name" value="SAM_MT_RSMB_NOP"/>
    <property type="match status" value="1"/>
</dbReference>
<dbReference type="SUPFAM" id="SSF48013">
    <property type="entry name" value="NusB-like"/>
    <property type="match status" value="1"/>
</dbReference>
<dbReference type="EMBL" id="PGEM01000006">
    <property type="protein sequence ID" value="PPJ65085.1"/>
    <property type="molecule type" value="Genomic_DNA"/>
</dbReference>
<evidence type="ECO:0000256" key="8">
    <source>
        <dbReference type="ARBA" id="ARBA00022691"/>
    </source>
</evidence>
<evidence type="ECO:0000256" key="10">
    <source>
        <dbReference type="ARBA" id="ARBA00030399"/>
    </source>
</evidence>
<evidence type="ECO:0000256" key="12">
    <source>
        <dbReference type="ARBA" id="ARBA00047283"/>
    </source>
</evidence>
<keyword evidence="9 13" id="KW-0694">RNA-binding</keyword>
<keyword evidence="7 13" id="KW-0808">Transferase</keyword>
<keyword evidence="16" id="KW-1185">Reference proteome</keyword>
<evidence type="ECO:0000313" key="16">
    <source>
        <dbReference type="Proteomes" id="UP000239589"/>
    </source>
</evidence>
<dbReference type="Gene3D" id="3.40.50.150">
    <property type="entry name" value="Vaccinia Virus protein VP39"/>
    <property type="match status" value="1"/>
</dbReference>
<dbReference type="PRINTS" id="PR02008">
    <property type="entry name" value="RCMTFAMILY"/>
</dbReference>
<dbReference type="NCBIfam" id="NF011494">
    <property type="entry name" value="PRK14902.1"/>
    <property type="match status" value="1"/>
</dbReference>
<keyword evidence="6 13" id="KW-0489">Methyltransferase</keyword>
<dbReference type="NCBIfam" id="NF011493">
    <property type="entry name" value="PRK14901.1"/>
    <property type="match status" value="1"/>
</dbReference>
<evidence type="ECO:0000256" key="13">
    <source>
        <dbReference type="PROSITE-ProRule" id="PRU01023"/>
    </source>
</evidence>
<dbReference type="InterPro" id="IPR049560">
    <property type="entry name" value="MeTrfase_RsmB-F_NOP2_cat"/>
</dbReference>
<feature type="binding site" evidence="13">
    <location>
        <position position="313"/>
    </location>
    <ligand>
        <name>S-adenosyl-L-methionine</name>
        <dbReference type="ChEBI" id="CHEBI:59789"/>
    </ligand>
</feature>
<dbReference type="GO" id="GO:0003723">
    <property type="term" value="F:RNA binding"/>
    <property type="evidence" value="ECO:0007669"/>
    <property type="project" value="UniProtKB-UniRule"/>
</dbReference>
<evidence type="ECO:0000259" key="14">
    <source>
        <dbReference type="PROSITE" id="PS51686"/>
    </source>
</evidence>
<name>A0A2S6CZA0_9CYAN</name>
<dbReference type="EC" id="2.1.1.176" evidence="3"/>
<evidence type="ECO:0000313" key="15">
    <source>
        <dbReference type="EMBL" id="PPJ65085.1"/>
    </source>
</evidence>
<dbReference type="CDD" id="cd00620">
    <property type="entry name" value="Methyltransferase_Sun"/>
    <property type="match status" value="1"/>
</dbReference>
<feature type="domain" description="SAM-dependent MTase RsmB/NOP-type" evidence="14">
    <location>
        <begin position="171"/>
        <end position="442"/>
    </location>
</feature>
<evidence type="ECO:0000256" key="7">
    <source>
        <dbReference type="ARBA" id="ARBA00022679"/>
    </source>
</evidence>
<evidence type="ECO:0000256" key="2">
    <source>
        <dbReference type="ARBA" id="ARBA00004496"/>
    </source>
</evidence>
<dbReference type="RefSeq" id="WP_104386081.1">
    <property type="nucleotide sequence ID" value="NZ_PGEM01000006.1"/>
</dbReference>
<comment type="function">
    <text evidence="1">Specifically methylates the cytosine at position 967 (m5C967) of 16S rRNA.</text>
</comment>
<proteinExistence type="inferred from homology"/>
<organism evidence="15 16">
    <name type="scientific">Cuspidothrix issatschenkoi CHARLIE-1</name>
    <dbReference type="NCBI Taxonomy" id="2052836"/>
    <lineage>
        <taxon>Bacteria</taxon>
        <taxon>Bacillati</taxon>
        <taxon>Cyanobacteriota</taxon>
        <taxon>Cyanophyceae</taxon>
        <taxon>Nostocales</taxon>
        <taxon>Aphanizomenonaceae</taxon>
        <taxon>Cuspidothrix</taxon>
    </lineage>
</organism>
<feature type="active site" description="Nucleophile" evidence="13">
    <location>
        <position position="383"/>
    </location>
</feature>